<name>A0A0V0TJ71_9BILA</name>
<keyword evidence="2" id="KW-1185">Reference proteome</keyword>
<evidence type="ECO:0000313" key="2">
    <source>
        <dbReference type="Proteomes" id="UP000055048"/>
    </source>
</evidence>
<sequence length="124" mass="14333">MNVCCENTRLPELHFHHCCIISKAPGRLLTAKAADCYRCLLRLSSALFTQLHPASKLGDSSELLLVRPLRYRLRNPDESFLQVKNAIFEWKGRQLEEVWDCFCVTPTLMRVIAEVMLSRRTVEL</sequence>
<dbReference type="EMBL" id="JYDJ01000248">
    <property type="protein sequence ID" value="KRX38960.1"/>
    <property type="molecule type" value="Genomic_DNA"/>
</dbReference>
<dbReference type="Proteomes" id="UP000055048">
    <property type="component" value="Unassembled WGS sequence"/>
</dbReference>
<dbReference type="AlphaFoldDB" id="A0A0V0TJ71"/>
<comment type="caution">
    <text evidence="1">The sequence shown here is derived from an EMBL/GenBank/DDBJ whole genome shotgun (WGS) entry which is preliminary data.</text>
</comment>
<evidence type="ECO:0000313" key="1">
    <source>
        <dbReference type="EMBL" id="KRX38960.1"/>
    </source>
</evidence>
<reference evidence="1 2" key="1">
    <citation type="submission" date="2015-01" db="EMBL/GenBank/DDBJ databases">
        <title>Evolution of Trichinella species and genotypes.</title>
        <authorList>
            <person name="Korhonen P.K."/>
            <person name="Edoardo P."/>
            <person name="Giuseppe L.R."/>
            <person name="Gasser R.B."/>
        </authorList>
    </citation>
    <scope>NUCLEOTIDE SEQUENCE [LARGE SCALE GENOMIC DNA]</scope>
    <source>
        <strain evidence="1">ISS417</strain>
    </source>
</reference>
<protein>
    <submittedName>
        <fullName evidence="1">Uncharacterized protein</fullName>
    </submittedName>
</protein>
<organism evidence="1 2">
    <name type="scientific">Trichinella murrelli</name>
    <dbReference type="NCBI Taxonomy" id="144512"/>
    <lineage>
        <taxon>Eukaryota</taxon>
        <taxon>Metazoa</taxon>
        <taxon>Ecdysozoa</taxon>
        <taxon>Nematoda</taxon>
        <taxon>Enoplea</taxon>
        <taxon>Dorylaimia</taxon>
        <taxon>Trichinellida</taxon>
        <taxon>Trichinellidae</taxon>
        <taxon>Trichinella</taxon>
    </lineage>
</organism>
<accession>A0A0V0TJ71</accession>
<dbReference type="OrthoDB" id="10337411at2759"/>
<proteinExistence type="predicted"/>
<gene>
    <name evidence="1" type="ORF">T05_15753</name>
</gene>